<dbReference type="Pfam" id="PF08279">
    <property type="entry name" value="HTH_11"/>
    <property type="match status" value="1"/>
</dbReference>
<dbReference type="PANTHER" id="PTHR30595:SF6">
    <property type="entry name" value="SCHLAFEN ALBA-2 DOMAIN-CONTAINING PROTEIN"/>
    <property type="match status" value="1"/>
</dbReference>
<keyword evidence="3" id="KW-1185">Reference proteome</keyword>
<feature type="domain" description="Helix-turn-helix type 11" evidence="1">
    <location>
        <begin position="174"/>
        <end position="221"/>
    </location>
</feature>
<dbReference type="KEGG" id="msi:Msm_1315"/>
<protein>
    <submittedName>
        <fullName evidence="2">Predicted transcriptional regulator</fullName>
    </submittedName>
</protein>
<proteinExistence type="predicted"/>
<dbReference type="PANTHER" id="PTHR30595">
    <property type="entry name" value="GLPR-RELATED TRANSCRIPTIONAL REPRESSOR"/>
    <property type="match status" value="1"/>
</dbReference>
<dbReference type="InterPro" id="IPR036388">
    <property type="entry name" value="WH-like_DNA-bd_sf"/>
</dbReference>
<dbReference type="BioCyc" id="MSMI420247:GHWZ-1351-MONOMER"/>
<dbReference type="SUPFAM" id="SSF46785">
    <property type="entry name" value="Winged helix' DNA-binding domain"/>
    <property type="match status" value="1"/>
</dbReference>
<evidence type="ECO:0000259" key="1">
    <source>
        <dbReference type="Pfam" id="PF08279"/>
    </source>
</evidence>
<dbReference type="HOGENOM" id="CLU_024970_5_3_2"/>
<dbReference type="Gene3D" id="3.30.565.60">
    <property type="match status" value="1"/>
</dbReference>
<dbReference type="PATRIC" id="fig|420247.28.peg.1311"/>
<dbReference type="InterPro" id="IPR013196">
    <property type="entry name" value="HTH_11"/>
</dbReference>
<dbReference type="eggNOG" id="arCOG03296">
    <property type="taxonomic scope" value="Archaea"/>
</dbReference>
<reference evidence="2 3" key="1">
    <citation type="journal article" date="2007" name="Proc. Natl. Acad. Sci. U.S.A.">
        <title>Genomic and metabolic adaptations of Methanobrevibacter smithii to the human gut.</title>
        <authorList>
            <person name="Samuel B.S."/>
            <person name="Hansen E.E."/>
            <person name="Manchester J.K."/>
            <person name="Coutinho P.M."/>
            <person name="Henrissat B."/>
            <person name="Fulton R."/>
            <person name="Latreille P."/>
            <person name="Kim K."/>
            <person name="Wilson R.K."/>
            <person name="Gordon J.I."/>
        </authorList>
    </citation>
    <scope>NUCLEOTIDE SEQUENCE [LARGE SCALE GENOMIC DNA]</scope>
    <source>
        <strain evidence="3">ATCC 35061 / DSM 861 / OCM 144 / PS</strain>
    </source>
</reference>
<dbReference type="EnsemblBacteria" id="ABQ87520">
    <property type="protein sequence ID" value="ABQ87520"/>
    <property type="gene ID" value="Msm_1315"/>
</dbReference>
<dbReference type="Proteomes" id="UP000001992">
    <property type="component" value="Chromosome"/>
</dbReference>
<gene>
    <name evidence="2" type="ordered locus">Msm_1315</name>
</gene>
<evidence type="ECO:0000313" key="2">
    <source>
        <dbReference type="EMBL" id="ABQ87520.1"/>
    </source>
</evidence>
<dbReference type="GeneID" id="78817967"/>
<name>A5UMU2_METS3</name>
<dbReference type="AlphaFoldDB" id="A5UMU2"/>
<organism evidence="2 3">
    <name type="scientific">Methanobrevibacter smithii (strain ATCC 35061 / DSM 861 / OCM 144 / PS)</name>
    <dbReference type="NCBI Taxonomy" id="420247"/>
    <lineage>
        <taxon>Archaea</taxon>
        <taxon>Methanobacteriati</taxon>
        <taxon>Methanobacteriota</taxon>
        <taxon>Methanomada group</taxon>
        <taxon>Methanobacteria</taxon>
        <taxon>Methanobacteriales</taxon>
        <taxon>Methanobacteriaceae</taxon>
        <taxon>Methanobrevibacter</taxon>
    </lineage>
</organism>
<dbReference type="InterPro" id="IPR038475">
    <property type="entry name" value="RecG_C_sf"/>
</dbReference>
<dbReference type="STRING" id="420247.Msm_1315"/>
<dbReference type="EMBL" id="CP000678">
    <property type="protein sequence ID" value="ABQ87520.1"/>
    <property type="molecule type" value="Genomic_DNA"/>
</dbReference>
<accession>A5UMU2</accession>
<dbReference type="InterPro" id="IPR036390">
    <property type="entry name" value="WH_DNA-bd_sf"/>
</dbReference>
<dbReference type="Gene3D" id="1.10.10.10">
    <property type="entry name" value="Winged helix-like DNA-binding domain superfamily/Winged helix DNA-binding domain"/>
    <property type="match status" value="1"/>
</dbReference>
<dbReference type="RefSeq" id="WP_011954437.1">
    <property type="nucleotide sequence ID" value="NC_009515.1"/>
</dbReference>
<sequence length="233" mass="27363">MNGSLLKILNEIESFFKRNTRYATKIIGFERYDIPEYPYDAVREAIINAIAHRDYEIKGTDVTFFIYDDRIEIISPGNLKFPLTLNNLEDGNSVRRNEIICNLFHHTKYMEQYGTGIERIKTKMIEHGLPAPKFELNGNFFKVILYGPGENILKLQDSVHANKIDLKKYDLNDRQYKLLEILSQNNENITNKEYRELFEVSRSTAARDLRRLVELNLIQKYEISGKEVIYSIK</sequence>
<dbReference type="Pfam" id="PF13749">
    <property type="entry name" value="HATPase_c_4"/>
    <property type="match status" value="1"/>
</dbReference>
<evidence type="ECO:0000313" key="3">
    <source>
        <dbReference type="Proteomes" id="UP000001992"/>
    </source>
</evidence>